<dbReference type="Gene3D" id="1.10.10.10">
    <property type="entry name" value="Winged helix-like DNA-binding domain superfamily/Winged helix DNA-binding domain"/>
    <property type="match status" value="1"/>
</dbReference>
<dbReference type="InterPro" id="IPR036390">
    <property type="entry name" value="WH_DNA-bd_sf"/>
</dbReference>
<comment type="similarity">
    <text evidence="3 17">Belongs to the archaeal riboflavin kinase family.</text>
</comment>
<feature type="binding site" evidence="17">
    <location>
        <begin position="106"/>
        <end position="111"/>
    </location>
    <ligand>
        <name>CDP</name>
        <dbReference type="ChEBI" id="CHEBI:58069"/>
    </ligand>
</feature>
<feature type="binding site" evidence="17">
    <location>
        <begin position="206"/>
        <end position="209"/>
    </location>
    <ligand>
        <name>CDP</name>
        <dbReference type="ChEBI" id="CHEBI:58069"/>
    </ligand>
</feature>
<dbReference type="EC" id="2.7.1.161" evidence="4 17"/>
<dbReference type="InterPro" id="IPR023465">
    <property type="entry name" value="Riboflavin_kinase_dom_sf"/>
</dbReference>
<dbReference type="GO" id="GO:0000166">
    <property type="term" value="F:nucleotide binding"/>
    <property type="evidence" value="ECO:0007669"/>
    <property type="project" value="UniProtKB-UniRule"/>
</dbReference>
<comment type="caution">
    <text evidence="19">The sequence shown here is derived from an EMBL/GenBank/DDBJ whole genome shotgun (WGS) entry which is preliminary data.</text>
</comment>
<dbReference type="SMART" id="SM00419">
    <property type="entry name" value="HTH_CRP"/>
    <property type="match status" value="1"/>
</dbReference>
<evidence type="ECO:0000256" key="5">
    <source>
        <dbReference type="ARBA" id="ARBA00017394"/>
    </source>
</evidence>
<evidence type="ECO:0000256" key="9">
    <source>
        <dbReference type="ARBA" id="ARBA00022723"/>
    </source>
</evidence>
<gene>
    <name evidence="17" type="primary">ribK</name>
    <name evidence="19" type="ORF">ENO04_00215</name>
</gene>
<keyword evidence="9 17" id="KW-0479">Metal-binding</keyword>
<keyword evidence="7 17" id="KW-0288">FMN</keyword>
<evidence type="ECO:0000256" key="4">
    <source>
        <dbReference type="ARBA" id="ARBA00011987"/>
    </source>
</evidence>
<evidence type="ECO:0000256" key="1">
    <source>
        <dbReference type="ARBA" id="ARBA00003072"/>
    </source>
</evidence>
<sequence>MSREENIDYETLKKIVFLVFVFSNGSQSRIKQKEVADKAGVSQQTVSRILQELENKGLIERRIGGKGEYVLLTEQGSSYLKILGERINSILYGPRKIILKGRVISGLGEGGFYVSLPYYSDKIKEILGQPAYPGTLNVELDKDSPYDRLFIEKIANIYIPSFSNGRRTYGSAKAIKCSVNGYVPCAIIIPSRTHHPPKVIEVVSPAYLRGELGLKDGDEVFIEIVGEDKQ</sequence>
<dbReference type="GO" id="GO:0008531">
    <property type="term" value="F:riboflavin kinase activity"/>
    <property type="evidence" value="ECO:0007669"/>
    <property type="project" value="InterPro"/>
</dbReference>
<feature type="domain" description="HTH cro/C1-type" evidence="18">
    <location>
        <begin position="30"/>
        <end position="49"/>
    </location>
</feature>
<dbReference type="Pfam" id="PF13545">
    <property type="entry name" value="HTH_Crp_2"/>
    <property type="match status" value="1"/>
</dbReference>
<dbReference type="GO" id="GO:0003700">
    <property type="term" value="F:DNA-binding transcription factor activity"/>
    <property type="evidence" value="ECO:0007669"/>
    <property type="project" value="InterPro"/>
</dbReference>
<dbReference type="Pfam" id="PF01982">
    <property type="entry name" value="CTP-dep_RFKase"/>
    <property type="match status" value="1"/>
</dbReference>
<feature type="binding site" evidence="17">
    <location>
        <position position="137"/>
    </location>
    <ligand>
        <name>Mg(2+)</name>
        <dbReference type="ChEBI" id="CHEBI:18420"/>
    </ligand>
</feature>
<dbReference type="InterPro" id="IPR023470">
    <property type="entry name" value="Riboflavin_kinase_archaeal"/>
</dbReference>
<evidence type="ECO:0000256" key="2">
    <source>
        <dbReference type="ARBA" id="ARBA00005219"/>
    </source>
</evidence>
<evidence type="ECO:0000259" key="18">
    <source>
        <dbReference type="PROSITE" id="PS50943"/>
    </source>
</evidence>
<keyword evidence="11 17" id="KW-0418">Kinase</keyword>
<keyword evidence="10 17" id="KW-0547">Nucleotide-binding</keyword>
<feature type="binding site" evidence="17">
    <location>
        <position position="135"/>
    </location>
    <ligand>
        <name>Mg(2+)</name>
        <dbReference type="ChEBI" id="CHEBI:18420"/>
    </ligand>
</feature>
<accession>A0A7C1E0R2</accession>
<comment type="cofactor">
    <cofactor evidence="17">
        <name>Mg(2+)</name>
        <dbReference type="ChEBI" id="CHEBI:18420"/>
    </cofactor>
    <text evidence="17">Binds 1 Mg(2+) ion per subunit.</text>
</comment>
<name>A0A7C1E0R2_9CREN</name>
<dbReference type="AlphaFoldDB" id="A0A7C1E0R2"/>
<dbReference type="InterPro" id="IPR012318">
    <property type="entry name" value="HTH_CRP"/>
</dbReference>
<dbReference type="PANTHER" id="PTHR40706">
    <property type="entry name" value="RIBOFLAVIN KINASE"/>
    <property type="match status" value="1"/>
</dbReference>
<keyword evidence="12 17" id="KW-0460">Magnesium</keyword>
<dbReference type="GO" id="GO:0000287">
    <property type="term" value="F:magnesium ion binding"/>
    <property type="evidence" value="ECO:0007669"/>
    <property type="project" value="UniProtKB-UniRule"/>
</dbReference>
<organism evidence="19">
    <name type="scientific">Fervidicoccus fontis</name>
    <dbReference type="NCBI Taxonomy" id="683846"/>
    <lineage>
        <taxon>Archaea</taxon>
        <taxon>Thermoproteota</taxon>
        <taxon>Thermoprotei</taxon>
        <taxon>Fervidicoccales</taxon>
        <taxon>Fervidicoccaceae</taxon>
        <taxon>Fervidicoccus</taxon>
    </lineage>
</organism>
<evidence type="ECO:0000256" key="14">
    <source>
        <dbReference type="ARBA" id="ARBA00030544"/>
    </source>
</evidence>
<keyword evidence="8 17" id="KW-0808">Transferase</keyword>
<evidence type="ECO:0000256" key="16">
    <source>
        <dbReference type="ARBA" id="ARBA00047857"/>
    </source>
</evidence>
<dbReference type="HAMAP" id="MF_01285">
    <property type="entry name" value="Riboflavin_kinase"/>
    <property type="match status" value="1"/>
</dbReference>
<evidence type="ECO:0000256" key="11">
    <source>
        <dbReference type="ARBA" id="ARBA00022777"/>
    </source>
</evidence>
<evidence type="ECO:0000256" key="7">
    <source>
        <dbReference type="ARBA" id="ARBA00022643"/>
    </source>
</evidence>
<dbReference type="EMBL" id="DSDY01000008">
    <property type="protein sequence ID" value="HDS10039.1"/>
    <property type="molecule type" value="Genomic_DNA"/>
</dbReference>
<evidence type="ECO:0000256" key="6">
    <source>
        <dbReference type="ARBA" id="ARBA00022630"/>
    </source>
</evidence>
<evidence type="ECO:0000313" key="19">
    <source>
        <dbReference type="EMBL" id="HDS10039.1"/>
    </source>
</evidence>
<dbReference type="SUPFAM" id="SSF46785">
    <property type="entry name" value="Winged helix' DNA-binding domain"/>
    <property type="match status" value="1"/>
</dbReference>
<dbReference type="GO" id="GO:0009231">
    <property type="term" value="P:riboflavin biosynthetic process"/>
    <property type="evidence" value="ECO:0007669"/>
    <property type="project" value="InterPro"/>
</dbReference>
<comment type="caution">
    <text evidence="17">Lacks conserved residue(s) required for the propagation of feature annotation.</text>
</comment>
<dbReference type="InterPro" id="IPR036388">
    <property type="entry name" value="WH-like_DNA-bd_sf"/>
</dbReference>
<dbReference type="PANTHER" id="PTHR40706:SF1">
    <property type="entry name" value="RIBOFLAVIN KINASE"/>
    <property type="match status" value="1"/>
</dbReference>
<comment type="catalytic activity">
    <reaction evidence="16 17">
        <text>riboflavin + CTP = CDP + FMN + H(+)</text>
        <dbReference type="Rhea" id="RHEA:25021"/>
        <dbReference type="ChEBI" id="CHEBI:15378"/>
        <dbReference type="ChEBI" id="CHEBI:37563"/>
        <dbReference type="ChEBI" id="CHEBI:57986"/>
        <dbReference type="ChEBI" id="CHEBI:58069"/>
        <dbReference type="ChEBI" id="CHEBI:58210"/>
        <dbReference type="EC" id="2.7.1.161"/>
    </reaction>
</comment>
<dbReference type="InterPro" id="IPR001387">
    <property type="entry name" value="Cro/C1-type_HTH"/>
</dbReference>
<dbReference type="SUPFAM" id="SSF82114">
    <property type="entry name" value="Riboflavin kinase-like"/>
    <property type="match status" value="1"/>
</dbReference>
<evidence type="ECO:0000256" key="3">
    <source>
        <dbReference type="ARBA" id="ARBA00006428"/>
    </source>
</evidence>
<dbReference type="InterPro" id="IPR039063">
    <property type="entry name" value="RibK_CTP-dep"/>
</dbReference>
<proteinExistence type="inferred from homology"/>
<dbReference type="GO" id="GO:0009398">
    <property type="term" value="P:FMN biosynthetic process"/>
    <property type="evidence" value="ECO:0007669"/>
    <property type="project" value="UniProtKB-UniRule"/>
</dbReference>
<comment type="function">
    <text evidence="1 17">Catalyzes the CTP-dependent phosphorylation of riboflavin (vitamin B2) to form flavin mononucleotide (FMN).</text>
</comment>
<evidence type="ECO:0000256" key="17">
    <source>
        <dbReference type="HAMAP-Rule" id="MF_01285"/>
    </source>
</evidence>
<feature type="binding site" evidence="17">
    <location>
        <position position="193"/>
    </location>
    <ligand>
        <name>FMN</name>
        <dbReference type="ChEBI" id="CHEBI:58210"/>
    </ligand>
</feature>
<evidence type="ECO:0000256" key="13">
    <source>
        <dbReference type="ARBA" id="ARBA00029789"/>
    </source>
</evidence>
<keyword evidence="6 17" id="KW-0285">Flavoprotein</keyword>
<dbReference type="GO" id="GO:0003677">
    <property type="term" value="F:DNA binding"/>
    <property type="evidence" value="ECO:0007669"/>
    <property type="project" value="InterPro"/>
</dbReference>
<evidence type="ECO:0000256" key="10">
    <source>
        <dbReference type="ARBA" id="ARBA00022741"/>
    </source>
</evidence>
<dbReference type="PROSITE" id="PS50943">
    <property type="entry name" value="HTH_CROC1"/>
    <property type="match status" value="1"/>
</dbReference>
<evidence type="ECO:0000256" key="12">
    <source>
        <dbReference type="ARBA" id="ARBA00022842"/>
    </source>
</evidence>
<feature type="binding site" evidence="17">
    <location>
        <position position="201"/>
    </location>
    <ligand>
        <name>FMN</name>
        <dbReference type="ChEBI" id="CHEBI:58210"/>
    </ligand>
</feature>
<evidence type="ECO:0000256" key="8">
    <source>
        <dbReference type="ARBA" id="ARBA00022679"/>
    </source>
</evidence>
<dbReference type="UniPathway" id="UPA00276">
    <property type="reaction ID" value="UER00929"/>
</dbReference>
<protein>
    <recommendedName>
        <fullName evidence="5 17">Riboflavin kinase</fullName>
        <shortName evidence="17">RFK</shortName>
        <ecNumber evidence="4 17">2.7.1.161</ecNumber>
    </recommendedName>
    <alternativeName>
        <fullName evidence="14 17">CTP-dependent riboflavin kinase</fullName>
    </alternativeName>
    <alternativeName>
        <fullName evidence="15 17">CTP:riboflavin 5'-phosphotransferase</fullName>
    </alternativeName>
    <alternativeName>
        <fullName evidence="13 17">Flavokinase</fullName>
    </alternativeName>
</protein>
<dbReference type="InterPro" id="IPR023602">
    <property type="entry name" value="Riboflavin_kinase_CTP-dep"/>
</dbReference>
<evidence type="ECO:0000256" key="15">
    <source>
        <dbReference type="ARBA" id="ARBA00033116"/>
    </source>
</evidence>
<reference evidence="19" key="1">
    <citation type="journal article" date="2020" name="mSystems">
        <title>Genome- and Community-Level Interaction Insights into Carbon Utilization and Element Cycling Functions of Hydrothermarchaeota in Hydrothermal Sediment.</title>
        <authorList>
            <person name="Zhou Z."/>
            <person name="Liu Y."/>
            <person name="Xu W."/>
            <person name="Pan J."/>
            <person name="Luo Z.H."/>
            <person name="Li M."/>
        </authorList>
    </citation>
    <scope>NUCLEOTIDE SEQUENCE [LARGE SCALE GENOMIC DNA]</scope>
    <source>
        <strain evidence="19">SpSt-123</strain>
    </source>
</reference>
<comment type="pathway">
    <text evidence="2 17">Cofactor biosynthesis; FMN biosynthesis; FMN from riboflavin (CTP route): step 1/1.</text>
</comment>
<dbReference type="Gene3D" id="2.40.30.30">
    <property type="entry name" value="Riboflavin kinase-like"/>
    <property type="match status" value="1"/>
</dbReference>